<name>A0A939EAL5_9HYPH</name>
<dbReference type="GO" id="GO:0000030">
    <property type="term" value="F:mannosyltransferase activity"/>
    <property type="evidence" value="ECO:0007669"/>
    <property type="project" value="TreeGrafter"/>
</dbReference>
<evidence type="ECO:0000313" key="2">
    <source>
        <dbReference type="Proteomes" id="UP000664096"/>
    </source>
</evidence>
<dbReference type="InterPro" id="IPR051706">
    <property type="entry name" value="Glycosyltransferase_domain"/>
</dbReference>
<reference evidence="1" key="1">
    <citation type="submission" date="2020-12" db="EMBL/GenBank/DDBJ databases">
        <title>Oil enriched cultivation method for isolating marine PHA-producing bacteria.</title>
        <authorList>
            <person name="Zheng W."/>
            <person name="Yu S."/>
            <person name="Huang Y."/>
        </authorList>
    </citation>
    <scope>NUCLEOTIDE SEQUENCE</scope>
    <source>
        <strain evidence="1">SY-2-12</strain>
    </source>
</reference>
<evidence type="ECO:0000313" key="1">
    <source>
        <dbReference type="EMBL" id="MBN9669871.1"/>
    </source>
</evidence>
<proteinExistence type="predicted"/>
<dbReference type="PANTHER" id="PTHR32385:SF15">
    <property type="entry name" value="INOSITOL PHOSPHOCERAMIDE MANNOSYLTRANSFERASE 1"/>
    <property type="match status" value="1"/>
</dbReference>
<dbReference type="GO" id="GO:0016020">
    <property type="term" value="C:membrane"/>
    <property type="evidence" value="ECO:0007669"/>
    <property type="project" value="GOC"/>
</dbReference>
<sequence>MIFKIHIGVPAYIKTKQAIFFIKRVLRRIRRGLPGHAPTPSVHALPRPLPKRIWMYWHQGEAEAPPLVQRCLQSWRDMNPDWEVTVLDAKTHLDWIEMPELPDTIALSHYADVLRVSLLERYGGVWVDATIFCSRPLEDWLPVLTAQSGFFAFSWIPKDRDFIKGGPKRTIGNWFLASEPAGTVISAWALTTRNYWVGRKKAKYYFWHNDSFEWLLLVNRAVRQAWARTPHMGALGPHLAFHYLTTGKDDKEMRAILTSGVIPLHKLSWRMETPIEELESLLLANAPEREA</sequence>
<comment type="caution">
    <text evidence="1">The sequence shown here is derived from an EMBL/GenBank/DDBJ whole genome shotgun (WGS) entry which is preliminary data.</text>
</comment>
<dbReference type="GO" id="GO:0051999">
    <property type="term" value="P:mannosyl-inositol phosphorylceramide biosynthetic process"/>
    <property type="evidence" value="ECO:0007669"/>
    <property type="project" value="TreeGrafter"/>
</dbReference>
<gene>
    <name evidence="1" type="ORF">JF539_05935</name>
</gene>
<dbReference type="InterPro" id="IPR008441">
    <property type="entry name" value="AfumC-like_glycosyl_Trfase"/>
</dbReference>
<dbReference type="PANTHER" id="PTHR32385">
    <property type="entry name" value="MANNOSYL PHOSPHORYLINOSITOL CERAMIDE SYNTHASE"/>
    <property type="match status" value="1"/>
</dbReference>
<accession>A0A939EAL5</accession>
<dbReference type="SUPFAM" id="SSF53448">
    <property type="entry name" value="Nucleotide-diphospho-sugar transferases"/>
    <property type="match status" value="1"/>
</dbReference>
<dbReference type="Pfam" id="PF05704">
    <property type="entry name" value="Caps_synth"/>
    <property type="match status" value="1"/>
</dbReference>
<dbReference type="InterPro" id="IPR029044">
    <property type="entry name" value="Nucleotide-diphossugar_trans"/>
</dbReference>
<protein>
    <recommendedName>
        <fullName evidence="3">Capsular polysaccharide synthesis protein</fullName>
    </recommendedName>
</protein>
<dbReference type="EMBL" id="JAEKJZ010000001">
    <property type="protein sequence ID" value="MBN9669871.1"/>
    <property type="molecule type" value="Genomic_DNA"/>
</dbReference>
<dbReference type="AlphaFoldDB" id="A0A939EAL5"/>
<dbReference type="Gene3D" id="3.90.550.20">
    <property type="match status" value="1"/>
</dbReference>
<organism evidence="1 2">
    <name type="scientific">Roseibium aggregatum</name>
    <dbReference type="NCBI Taxonomy" id="187304"/>
    <lineage>
        <taxon>Bacteria</taxon>
        <taxon>Pseudomonadati</taxon>
        <taxon>Pseudomonadota</taxon>
        <taxon>Alphaproteobacteria</taxon>
        <taxon>Hyphomicrobiales</taxon>
        <taxon>Stappiaceae</taxon>
        <taxon>Roseibium</taxon>
    </lineage>
</organism>
<evidence type="ECO:0008006" key="3">
    <source>
        <dbReference type="Google" id="ProtNLM"/>
    </source>
</evidence>
<dbReference type="Proteomes" id="UP000664096">
    <property type="component" value="Unassembled WGS sequence"/>
</dbReference>